<dbReference type="InterPro" id="IPR050621">
    <property type="entry name" value="Tudor_domain_containing"/>
</dbReference>
<organism evidence="2 3">
    <name type="scientific">Cinara cedri</name>
    <dbReference type="NCBI Taxonomy" id="506608"/>
    <lineage>
        <taxon>Eukaryota</taxon>
        <taxon>Metazoa</taxon>
        <taxon>Ecdysozoa</taxon>
        <taxon>Arthropoda</taxon>
        <taxon>Hexapoda</taxon>
        <taxon>Insecta</taxon>
        <taxon>Pterygota</taxon>
        <taxon>Neoptera</taxon>
        <taxon>Paraneoptera</taxon>
        <taxon>Hemiptera</taxon>
        <taxon>Sternorrhyncha</taxon>
        <taxon>Aphidomorpha</taxon>
        <taxon>Aphidoidea</taxon>
        <taxon>Aphididae</taxon>
        <taxon>Lachninae</taxon>
        <taxon>Cinara</taxon>
    </lineage>
</organism>
<feature type="domain" description="Tudor" evidence="1">
    <location>
        <begin position="1044"/>
        <end position="1101"/>
    </location>
</feature>
<protein>
    <submittedName>
        <fullName evidence="2">Tudor domain</fullName>
    </submittedName>
</protein>
<accession>A0A5E4N9K3</accession>
<evidence type="ECO:0000259" key="1">
    <source>
        <dbReference type="PROSITE" id="PS50304"/>
    </source>
</evidence>
<dbReference type="PANTHER" id="PTHR22948">
    <property type="entry name" value="TUDOR DOMAIN CONTAINING PROTEIN"/>
    <property type="match status" value="1"/>
</dbReference>
<feature type="domain" description="Tudor" evidence="1">
    <location>
        <begin position="272"/>
        <end position="331"/>
    </location>
</feature>
<dbReference type="PROSITE" id="PS50304">
    <property type="entry name" value="TUDOR"/>
    <property type="match status" value="5"/>
</dbReference>
<proteinExistence type="predicted"/>
<dbReference type="SUPFAM" id="SSF63748">
    <property type="entry name" value="Tudor/PWWP/MBT"/>
    <property type="match status" value="8"/>
</dbReference>
<feature type="domain" description="Tudor" evidence="1">
    <location>
        <begin position="1668"/>
        <end position="1726"/>
    </location>
</feature>
<sequence>MIFTARTSTDVLQFLPLNTWTEIVLLDSKHTNNGVYIATTEDKIIRRMNDMVTISEHVKSYQKIEKFMQNSLVVIHIDGEWFRGKLACFNEFLPNDTRIELIDIGCIYNTKLDNLYLLPYYLNYEPLALPIKFKDGYIPNTSKLSVKPLLSDSSLYDGLVVVEAKCDQEKQKFALKECINNNVNIDSTRIIANSFDNDLSSFLSSCYTKSKLMKPYIPLENGSVCLITFVEDFNSIYVCKAIKNDKGPTYSLCNYDILLKTNQSKDDIPKEYPTVGNIVKVFSLKYKNLLRAKLLKHNENGTFDVYFIDYGNTETVKSNVIYELDDKLQMPGLAIKVGINELNSCTFTEKIKKMFEDFIDSGKPFEIEFDEKSKHCLEKVKLKDMESGSYIDINYINRFLQETNSDNVLKEHYELSSKAAVSSLNENTELLEKDNTNQLNNLKNNDIVYLKNFESMDEVYVVNDAKLFNDSMVNIQNNPFVPKTDIDVGNIVMVSNVNSSCRGKVIEVNDTTINVQDIDFGCFHTVEAKNIGELPINLRKEFDESSSNRYQEITLKRKDNSENIFEEFLKTKPAVGNGLSNKCLSEETKKPTEESSNNSFKSISLKNGDYCMLSHFEDFQNIYVCKAVCSKEDPNVYEMHNFDIIMKTINCNERKIKTNLAIGDIIKVFLIQFKHFLRAQITNIENDKIHIFCIDFGIVETVHSSDIYELPDHLKIITDIPLRVSIDVPPNAVINDAIRNLFTTILDIGVTYFIEYNNKSSNCLENVILREVNSGNCLNKEVLKLLLSEKKHLKNCDTCVLTYFENFDSIYVFKHESENIKMLQDIIASTDCIPVRNLVIGDTVKVLSPSFEDLFRAKIVNIKDNGDCYVFYSDYGNTEVVSPSNIFQLSDNLKKKPDLAIKIGLNIPSSIKPNTKISDLFSGLANEAKPLSIEFDESSEFGLNNCVLKVISSGLNINNEIIKLSSNQSHVSSEKEKNIELKIEDSKSVVNIKTESASLKTGELIHFRHFLNFSSVFVSRISDYNNFLYLMNKISQGKAKNKLNIQVGDIVRVLYADIMHRAKVLKKKDESHYCVVYIDFGNEDTVTVDEIFELPDEFKKFPGCIKVGLKTPRKIDLTEEVSNYFESIDKEEPLRLEYDESSSNGLEEVSLKRKNSSDIIDEVYNIIKLNSTPIDFKDKSTEETQNIPTNYIVSASDIELKNGDTVFCCYFKDFNQIYICKACKNNTMPVNMNLIVDYSKSKDIVVKNKPKYGDIVRVKYEKYLVRAKVHDKSGLLYTVELLDIGRYLKVLIDNIYELPYDLKKIPKLVKHVGLGGTNQIKVNEMVENYFNGLWHNEPVPLILNFDNDNNGLNSVSLKRKNNGCNIIDDLLKICDTVNDGPLKTANFVLQNPKCFGTNDINFQVVSGDRVEFLNGTSVEHINVKHLKLYNEFNHVFEKLKNEKSENLKPIVPNINDVVLVSSSKFNGFLRAKVISPVTEDSSKFRCCFIDHGIFDNIPLKNIYALPNYIMINKVPALANRVALDGLTKNSVNITPFLTSLIGKEYVLEYEKNCNRWYKRVTLKDPKTNVSLNEELKHKVSNNSSVQQRLAKKIIMPEEIENVVQKQSQPIKNHSLVKIIHFEVNDSIYIRDASFKSIEDFNLFNMQMIKYYRIADKNNSTKELNNIMGDRNKLVCVRSLINMVMYTRALIIDEIDNQYCVFHVDYGNKEIVEAEDILELPEKFDKDHYQYFAIKIKLRNMPRLISEKECELVKDYFKNKFVVCNETVIIEFNECDPNGLNDSILKTEHYEKNIVEEVKILINAQLHEGIKITGQEYHNTEQISSQNHPMIPSSAWKFNNKSK</sequence>
<dbReference type="EMBL" id="CABPRJ010001905">
    <property type="protein sequence ID" value="VVC40576.1"/>
    <property type="molecule type" value="Genomic_DNA"/>
</dbReference>
<name>A0A5E4N9K3_9HEMI</name>
<dbReference type="CDD" id="cd20379">
    <property type="entry name" value="Tudor_dTUD-like"/>
    <property type="match status" value="5"/>
</dbReference>
<feature type="domain" description="Tudor" evidence="1">
    <location>
        <begin position="659"/>
        <end position="717"/>
    </location>
</feature>
<dbReference type="OrthoDB" id="10023235at2759"/>
<dbReference type="InterPro" id="IPR002999">
    <property type="entry name" value="Tudor"/>
</dbReference>
<dbReference type="SMART" id="SM00333">
    <property type="entry name" value="TUDOR"/>
    <property type="match status" value="8"/>
</dbReference>
<dbReference type="PANTHER" id="PTHR22948:SF76">
    <property type="entry name" value="FI20010P1-RELATED"/>
    <property type="match status" value="1"/>
</dbReference>
<dbReference type="Proteomes" id="UP000325440">
    <property type="component" value="Unassembled WGS sequence"/>
</dbReference>
<feature type="domain" description="Tudor" evidence="1">
    <location>
        <begin position="837"/>
        <end position="896"/>
    </location>
</feature>
<reference evidence="2 3" key="1">
    <citation type="submission" date="2019-08" db="EMBL/GenBank/DDBJ databases">
        <authorList>
            <person name="Alioto T."/>
            <person name="Alioto T."/>
            <person name="Gomez Garrido J."/>
        </authorList>
    </citation>
    <scope>NUCLEOTIDE SEQUENCE [LARGE SCALE GENOMIC DNA]</scope>
</reference>
<dbReference type="Pfam" id="PF00567">
    <property type="entry name" value="TUDOR"/>
    <property type="match status" value="7"/>
</dbReference>
<dbReference type="Gene3D" id="2.30.30.140">
    <property type="match status" value="6"/>
</dbReference>
<keyword evidence="3" id="KW-1185">Reference proteome</keyword>
<evidence type="ECO:0000313" key="2">
    <source>
        <dbReference type="EMBL" id="VVC40576.1"/>
    </source>
</evidence>
<evidence type="ECO:0000313" key="3">
    <source>
        <dbReference type="Proteomes" id="UP000325440"/>
    </source>
</evidence>
<gene>
    <name evidence="2" type="ORF">CINCED_3A001375</name>
</gene>